<dbReference type="WBParaSite" id="TTAC_0001166201-mRNA-1">
    <property type="protein sequence ID" value="TTAC_0001166201-mRNA-1"/>
    <property type="gene ID" value="TTAC_0001166201"/>
</dbReference>
<proteinExistence type="predicted"/>
<reference evidence="3" key="1">
    <citation type="submission" date="2017-02" db="UniProtKB">
        <authorList>
            <consortium name="WormBaseParasite"/>
        </authorList>
    </citation>
    <scope>IDENTIFICATION</scope>
</reference>
<accession>A0A0R3XDN5</accession>
<keyword evidence="2" id="KW-1185">Reference proteome</keyword>
<sequence length="131" mass="14399">MQTMMEIGGNGTTSQIHCPFAFACEWLVFFSPMTGVVVTVHDGYFVRRGKNGGCGLYCGWQIYDNFDHLPADQRNWRQGDATRVEAMDGVSCAGHFASRMWTKNGATVLGRTGAASSKPSPVVERRMIPFG</sequence>
<evidence type="ECO:0000313" key="3">
    <source>
        <dbReference type="WBParaSite" id="TTAC_0001166201-mRNA-1"/>
    </source>
</evidence>
<gene>
    <name evidence="1" type="ORF">TTAC_LOCUS11645</name>
</gene>
<evidence type="ECO:0000313" key="2">
    <source>
        <dbReference type="Proteomes" id="UP000274429"/>
    </source>
</evidence>
<name>A0A0R3XDN5_HYDTA</name>
<protein>
    <submittedName>
        <fullName evidence="3">CUB domain-containing protein</fullName>
    </submittedName>
</protein>
<evidence type="ECO:0000313" key="1">
    <source>
        <dbReference type="EMBL" id="VDM37702.1"/>
    </source>
</evidence>
<dbReference type="AlphaFoldDB" id="A0A0R3XDN5"/>
<organism evidence="3">
    <name type="scientific">Hydatigena taeniaeformis</name>
    <name type="common">Feline tapeworm</name>
    <name type="synonym">Taenia taeniaeformis</name>
    <dbReference type="NCBI Taxonomy" id="6205"/>
    <lineage>
        <taxon>Eukaryota</taxon>
        <taxon>Metazoa</taxon>
        <taxon>Spiralia</taxon>
        <taxon>Lophotrochozoa</taxon>
        <taxon>Platyhelminthes</taxon>
        <taxon>Cestoda</taxon>
        <taxon>Eucestoda</taxon>
        <taxon>Cyclophyllidea</taxon>
        <taxon>Taeniidae</taxon>
        <taxon>Hydatigera</taxon>
    </lineage>
</organism>
<reference evidence="1 2" key="2">
    <citation type="submission" date="2018-11" db="EMBL/GenBank/DDBJ databases">
        <authorList>
            <consortium name="Pathogen Informatics"/>
        </authorList>
    </citation>
    <scope>NUCLEOTIDE SEQUENCE [LARGE SCALE GENOMIC DNA]</scope>
</reference>
<dbReference type="Proteomes" id="UP000274429">
    <property type="component" value="Unassembled WGS sequence"/>
</dbReference>
<dbReference type="EMBL" id="UYWX01026489">
    <property type="protein sequence ID" value="VDM37702.1"/>
    <property type="molecule type" value="Genomic_DNA"/>
</dbReference>